<keyword evidence="1" id="KW-0812">Transmembrane</keyword>
<dbReference type="Proteomes" id="UP000677918">
    <property type="component" value="Unassembled WGS sequence"/>
</dbReference>
<feature type="transmembrane region" description="Helical" evidence="1">
    <location>
        <begin position="79"/>
        <end position="99"/>
    </location>
</feature>
<keyword evidence="1" id="KW-1133">Transmembrane helix</keyword>
<keyword evidence="3" id="KW-1185">Reference proteome</keyword>
<sequence>MGVSGVITILIAVMAYQRRKDIVITRLDWTFLILAISSLPAWALTSDPLWAVIILTAVDVLGFGPSIRKAYHYPFEEDVTFFVLFVIRNVLSVIALEHYSMTTMLFPLTGSAACIILILTILWRRKALS</sequence>
<evidence type="ECO:0000313" key="2">
    <source>
        <dbReference type="EMBL" id="GIQ69123.1"/>
    </source>
</evidence>
<reference evidence="2" key="1">
    <citation type="submission" date="2021-04" db="EMBL/GenBank/DDBJ databases">
        <title>Draft genome sequence of Xylanibacillus composti strain K13.</title>
        <authorList>
            <person name="Uke A."/>
            <person name="Chhe C."/>
            <person name="Baramee S."/>
            <person name="Kosugi A."/>
        </authorList>
    </citation>
    <scope>NUCLEOTIDE SEQUENCE</scope>
    <source>
        <strain evidence="2">K13</strain>
    </source>
</reference>
<proteinExistence type="predicted"/>
<protein>
    <submittedName>
        <fullName evidence="2">Uncharacterized protein</fullName>
    </submittedName>
</protein>
<gene>
    <name evidence="2" type="ORF">XYCOK13_19470</name>
</gene>
<evidence type="ECO:0000256" key="1">
    <source>
        <dbReference type="SAM" id="Phobius"/>
    </source>
</evidence>
<keyword evidence="1" id="KW-0472">Membrane</keyword>
<organism evidence="2 3">
    <name type="scientific">Xylanibacillus composti</name>
    <dbReference type="NCBI Taxonomy" id="1572762"/>
    <lineage>
        <taxon>Bacteria</taxon>
        <taxon>Bacillati</taxon>
        <taxon>Bacillota</taxon>
        <taxon>Bacilli</taxon>
        <taxon>Bacillales</taxon>
        <taxon>Paenibacillaceae</taxon>
        <taxon>Xylanibacillus</taxon>
    </lineage>
</organism>
<comment type="caution">
    <text evidence="2">The sequence shown here is derived from an EMBL/GenBank/DDBJ whole genome shotgun (WGS) entry which is preliminary data.</text>
</comment>
<dbReference type="EMBL" id="BOVK01000024">
    <property type="protein sequence ID" value="GIQ69123.1"/>
    <property type="molecule type" value="Genomic_DNA"/>
</dbReference>
<feature type="transmembrane region" description="Helical" evidence="1">
    <location>
        <begin position="23"/>
        <end position="43"/>
    </location>
</feature>
<name>A0A8J4H616_9BACL</name>
<dbReference type="AlphaFoldDB" id="A0A8J4H616"/>
<accession>A0A8J4H616</accession>
<feature type="transmembrane region" description="Helical" evidence="1">
    <location>
        <begin position="105"/>
        <end position="123"/>
    </location>
</feature>
<evidence type="ECO:0000313" key="3">
    <source>
        <dbReference type="Proteomes" id="UP000677918"/>
    </source>
</evidence>
<feature type="transmembrane region" description="Helical" evidence="1">
    <location>
        <begin position="49"/>
        <end position="67"/>
    </location>
</feature>